<reference evidence="3 4" key="1">
    <citation type="submission" date="2014-02" db="EMBL/GenBank/DDBJ databases">
        <authorList>
            <person name="Sears C."/>
            <person name="Carroll K."/>
            <person name="Sack B.R."/>
            <person name="Qadri F."/>
            <person name="Myers L.L."/>
            <person name="Chung G.-T."/>
            <person name="Escheverria P."/>
            <person name="Fraser C.M."/>
            <person name="Sadzewicz L."/>
            <person name="Shefchek K.A."/>
            <person name="Tallon L."/>
            <person name="Das S.P."/>
            <person name="Daugherty S."/>
            <person name="Mongodin E.F."/>
        </authorList>
    </citation>
    <scope>NUCLEOTIDE SEQUENCE [LARGE SCALE GENOMIC DNA]</scope>
    <source>
        <strain evidence="3">3998T</strain>
        <strain evidence="4">3998T(B)3</strain>
    </source>
</reference>
<dbReference type="EMBL" id="JGDB01000080">
    <property type="protein sequence ID" value="EXY91157.1"/>
    <property type="molecule type" value="Genomic_DNA"/>
</dbReference>
<evidence type="ECO:0000313" key="4">
    <source>
        <dbReference type="Proteomes" id="UP000020773"/>
    </source>
</evidence>
<evidence type="ECO:0000313" key="3">
    <source>
        <dbReference type="EMBL" id="EXY91157.1"/>
    </source>
</evidence>
<dbReference type="RefSeq" id="WP_032597181.1">
    <property type="nucleotide sequence ID" value="NZ_JGDB01000080.1"/>
</dbReference>
<dbReference type="Pfam" id="PF12728">
    <property type="entry name" value="HTH_17"/>
    <property type="match status" value="1"/>
</dbReference>
<dbReference type="InterPro" id="IPR041657">
    <property type="entry name" value="HTH_17"/>
</dbReference>
<evidence type="ECO:0000313" key="2">
    <source>
        <dbReference type="EMBL" id="EXY88722.1"/>
    </source>
</evidence>
<dbReference type="PATRIC" id="fig|1339316.3.peg.2090"/>
<feature type="domain" description="Helix-turn-helix" evidence="1">
    <location>
        <begin position="45"/>
        <end position="91"/>
    </location>
</feature>
<dbReference type="SUPFAM" id="SSF46955">
    <property type="entry name" value="Putative DNA-binding domain"/>
    <property type="match status" value="1"/>
</dbReference>
<sequence>MSHYFIDKHDPRVADLFRRLEKAGKALDKLESSGGRTLKGERFVTDEELSRLLKISRRTLQEYRTARIIPYYLIQGKVLYMESEIQKFLEDSRKKCIGGQEWI</sequence>
<protein>
    <submittedName>
        <fullName evidence="3">Helix-turn-helix domain protein</fullName>
    </submittedName>
</protein>
<dbReference type="AlphaFoldDB" id="A0A015U8I8"/>
<dbReference type="InterPro" id="IPR009061">
    <property type="entry name" value="DNA-bd_dom_put_sf"/>
</dbReference>
<dbReference type="PANTHER" id="PTHR34585:SF22">
    <property type="entry name" value="HELIX-TURN-HELIX DOMAIN-CONTAINING PROTEIN"/>
    <property type="match status" value="1"/>
</dbReference>
<dbReference type="Proteomes" id="UP000020773">
    <property type="component" value="Unassembled WGS sequence"/>
</dbReference>
<proteinExistence type="predicted"/>
<name>A0A015U8I8_BACFG</name>
<dbReference type="PANTHER" id="PTHR34585">
    <property type="match status" value="1"/>
</dbReference>
<evidence type="ECO:0000259" key="1">
    <source>
        <dbReference type="Pfam" id="PF12728"/>
    </source>
</evidence>
<dbReference type="EMBL" id="JGDB01000274">
    <property type="protein sequence ID" value="EXY88722.1"/>
    <property type="molecule type" value="Genomic_DNA"/>
</dbReference>
<gene>
    <name evidence="3" type="ORF">M125_2175</name>
    <name evidence="2" type="ORF">M125_4641</name>
</gene>
<organism evidence="3 4">
    <name type="scientific">Bacteroides fragilis str. 3998T(B)3</name>
    <dbReference type="NCBI Taxonomy" id="1339316"/>
    <lineage>
        <taxon>Bacteria</taxon>
        <taxon>Pseudomonadati</taxon>
        <taxon>Bacteroidota</taxon>
        <taxon>Bacteroidia</taxon>
        <taxon>Bacteroidales</taxon>
        <taxon>Bacteroidaceae</taxon>
        <taxon>Bacteroides</taxon>
    </lineage>
</organism>
<accession>A0A015U8I8</accession>
<comment type="caution">
    <text evidence="3">The sequence shown here is derived from an EMBL/GenBank/DDBJ whole genome shotgun (WGS) entry which is preliminary data.</text>
</comment>